<dbReference type="Pfam" id="PF12146">
    <property type="entry name" value="Hydrolase_4"/>
    <property type="match status" value="1"/>
</dbReference>
<dbReference type="PANTHER" id="PTHR43358">
    <property type="entry name" value="ALPHA/BETA-HYDROLASE"/>
    <property type="match status" value="1"/>
</dbReference>
<name>A0A3R6VM06_9STRA</name>
<evidence type="ECO:0000313" key="4">
    <source>
        <dbReference type="Proteomes" id="UP000285060"/>
    </source>
</evidence>
<dbReference type="InterPro" id="IPR052920">
    <property type="entry name" value="DNA-binding_regulatory"/>
</dbReference>
<evidence type="ECO:0000256" key="1">
    <source>
        <dbReference type="SAM" id="MobiDB-lite"/>
    </source>
</evidence>
<evidence type="ECO:0000259" key="2">
    <source>
        <dbReference type="Pfam" id="PF12146"/>
    </source>
</evidence>
<dbReference type="PANTHER" id="PTHR43358:SF4">
    <property type="entry name" value="ALPHA_BETA HYDROLASE FOLD-1 DOMAIN-CONTAINING PROTEIN"/>
    <property type="match status" value="1"/>
</dbReference>
<dbReference type="InterPro" id="IPR029058">
    <property type="entry name" value="AB_hydrolase_fold"/>
</dbReference>
<sequence>MRYRLQRFGVVRGICLVDVPCSCGVQGKYVSLGFHEKKDISLVLTHLESTGEVSNIILWGRSMGAVASILCAAEEAEDKAGGATITAMVLDSPFSSLKQLALDLVDEGKLHVPKFAVSIVMRFLRRDIQRRAKFDMFQLKPKAVIHKLILTVLFRSSYGISIGRCTVPAFFAIGCQDELVSPAHVQLLHDRHRGPKEILMFQGGHNTVRPPEFFSRAINFCRIMCGLLPVSESATTGGLSPVHVRNPHSSDLSVEQVRAMSVKELKAVLDRAGIDPHALSTVVEKTDLVDLVLKLHARHVRMRVNSDAEAVGQPERRPPSIQRRHSTGTDDPATCPEEVVPNVAGG</sequence>
<reference evidence="3 4" key="1">
    <citation type="submission" date="2018-08" db="EMBL/GenBank/DDBJ databases">
        <title>Aphanomyces genome sequencing and annotation.</title>
        <authorList>
            <person name="Minardi D."/>
            <person name="Oidtmann B."/>
            <person name="Van Der Giezen M."/>
            <person name="Studholme D.J."/>
        </authorList>
    </citation>
    <scope>NUCLEOTIDE SEQUENCE [LARGE SCALE GENOMIC DNA]</scope>
    <source>
        <strain evidence="3 4">NJM0002</strain>
    </source>
</reference>
<feature type="domain" description="Serine aminopeptidase S33" evidence="2">
    <location>
        <begin position="38"/>
        <end position="200"/>
    </location>
</feature>
<protein>
    <recommendedName>
        <fullName evidence="2">Serine aminopeptidase S33 domain-containing protein</fullName>
    </recommendedName>
</protein>
<comment type="caution">
    <text evidence="3">The sequence shown here is derived from an EMBL/GenBank/DDBJ whole genome shotgun (WGS) entry which is preliminary data.</text>
</comment>
<dbReference type="Gene3D" id="3.40.50.1820">
    <property type="entry name" value="alpha/beta hydrolase"/>
    <property type="match status" value="1"/>
</dbReference>
<dbReference type="AlphaFoldDB" id="A0A3R6VM06"/>
<dbReference type="VEuPathDB" id="FungiDB:H310_02754"/>
<proteinExistence type="predicted"/>
<accession>A0A3R6VM06</accession>
<evidence type="ECO:0000313" key="3">
    <source>
        <dbReference type="EMBL" id="RHY29949.1"/>
    </source>
</evidence>
<dbReference type="Proteomes" id="UP000285060">
    <property type="component" value="Unassembled WGS sequence"/>
</dbReference>
<organism evidence="3 4">
    <name type="scientific">Aphanomyces invadans</name>
    <dbReference type="NCBI Taxonomy" id="157072"/>
    <lineage>
        <taxon>Eukaryota</taxon>
        <taxon>Sar</taxon>
        <taxon>Stramenopiles</taxon>
        <taxon>Oomycota</taxon>
        <taxon>Saprolegniomycetes</taxon>
        <taxon>Saprolegniales</taxon>
        <taxon>Verrucalvaceae</taxon>
        <taxon>Aphanomyces</taxon>
    </lineage>
</organism>
<keyword evidence="4" id="KW-1185">Reference proteome</keyword>
<gene>
    <name evidence="3" type="ORF">DYB32_004737</name>
</gene>
<dbReference type="EMBL" id="QUSY01000372">
    <property type="protein sequence ID" value="RHY29949.1"/>
    <property type="molecule type" value="Genomic_DNA"/>
</dbReference>
<dbReference type="SUPFAM" id="SSF53474">
    <property type="entry name" value="alpha/beta-Hydrolases"/>
    <property type="match status" value="1"/>
</dbReference>
<dbReference type="InterPro" id="IPR022742">
    <property type="entry name" value="Hydrolase_4"/>
</dbReference>
<feature type="region of interest" description="Disordered" evidence="1">
    <location>
        <begin position="305"/>
        <end position="346"/>
    </location>
</feature>